<dbReference type="AlphaFoldDB" id="A0A090QED0"/>
<sequence>MENLKKAFNKDNVSVKPNGILDNLTLHYPNEAARHKLLDVIGDLA</sequence>
<dbReference type="InterPro" id="IPR020568">
    <property type="entry name" value="Ribosomal_Su5_D2-typ_SF"/>
</dbReference>
<organism evidence="2 3">
    <name type="scientific">Nonlabens ulvanivorans</name>
    <name type="common">Persicivirga ulvanivorans</name>
    <dbReference type="NCBI Taxonomy" id="906888"/>
    <lineage>
        <taxon>Bacteria</taxon>
        <taxon>Pseudomonadati</taxon>
        <taxon>Bacteroidota</taxon>
        <taxon>Flavobacteriia</taxon>
        <taxon>Flavobacteriales</taxon>
        <taxon>Flavobacteriaceae</taxon>
        <taxon>Nonlabens</taxon>
    </lineage>
</organism>
<dbReference type="EC" id="4.2.1.59" evidence="2"/>
<dbReference type="GO" id="GO:0016020">
    <property type="term" value="C:membrane"/>
    <property type="evidence" value="ECO:0007669"/>
    <property type="project" value="GOC"/>
</dbReference>
<dbReference type="Proteomes" id="UP000029226">
    <property type="component" value="Unassembled WGS sequence"/>
</dbReference>
<protein>
    <submittedName>
        <fullName evidence="2">N-acetylglucosamine deacetylase</fullName>
        <ecNumber evidence="2">4.2.1.59</ecNumber>
    </submittedName>
</protein>
<keyword evidence="2" id="KW-0456">Lyase</keyword>
<dbReference type="GO" id="GO:0019171">
    <property type="term" value="F:(3R)-hydroxyacyl-[acyl-carrier-protein] dehydratase activity"/>
    <property type="evidence" value="ECO:0007669"/>
    <property type="project" value="UniProtKB-EC"/>
</dbReference>
<evidence type="ECO:0000256" key="1">
    <source>
        <dbReference type="ARBA" id="ARBA00002923"/>
    </source>
</evidence>
<dbReference type="InterPro" id="IPR004463">
    <property type="entry name" value="UDP-acyl_GlcNac_deAcase"/>
</dbReference>
<dbReference type="InterPro" id="IPR011334">
    <property type="entry name" value="UDP-acyl_GlcNac_deAcase_C"/>
</dbReference>
<accession>A0A090QED0</accession>
<dbReference type="EMBL" id="BBMM01000011">
    <property type="protein sequence ID" value="GAL01455.1"/>
    <property type="molecule type" value="Genomic_DNA"/>
</dbReference>
<comment type="caution">
    <text evidence="2">The sequence shown here is derived from an EMBL/GenBank/DDBJ whole genome shotgun (WGS) entry which is preliminary data.</text>
</comment>
<comment type="function">
    <text evidence="1">Catalyzes the hydrolysis of UDP-3-O-myristoyl-N-acetylglucosamine to form UDP-3-O-myristoylglucosamine and acetate, the committed step in lipid A biosynthesis.</text>
</comment>
<evidence type="ECO:0000313" key="3">
    <source>
        <dbReference type="Proteomes" id="UP000029226"/>
    </source>
</evidence>
<dbReference type="Pfam" id="PF03331">
    <property type="entry name" value="LpxC"/>
    <property type="match status" value="1"/>
</dbReference>
<evidence type="ECO:0000313" key="2">
    <source>
        <dbReference type="EMBL" id="GAL01455.1"/>
    </source>
</evidence>
<proteinExistence type="predicted"/>
<reference evidence="2 3" key="1">
    <citation type="journal article" date="2014" name="Genome Announc.">
        <title>Draft Genome Sequences of Marine Flavobacterium Nonlabens Strains NR17, NR24, NR27, NR32, NR33, and Ara13.</title>
        <authorList>
            <person name="Nakanishi M."/>
            <person name="Meirelles P."/>
            <person name="Suzuki R."/>
            <person name="Takatani N."/>
            <person name="Mino S."/>
            <person name="Suda W."/>
            <person name="Oshima K."/>
            <person name="Hattori M."/>
            <person name="Ohkuma M."/>
            <person name="Hosokawa M."/>
            <person name="Miyashita K."/>
            <person name="Thompson F.L."/>
            <person name="Niwa A."/>
            <person name="Sawabe T."/>
            <person name="Sawabe T."/>
        </authorList>
    </citation>
    <scope>NUCLEOTIDE SEQUENCE [LARGE SCALE GENOMIC DNA]</scope>
    <source>
        <strain evidence="3">JCM19314</strain>
    </source>
</reference>
<name>A0A090QED0_NONUL</name>
<dbReference type="GO" id="GO:0103117">
    <property type="term" value="F:UDP-3-O-acyl-N-acetylglucosamine deacetylase activity"/>
    <property type="evidence" value="ECO:0007669"/>
    <property type="project" value="InterPro"/>
</dbReference>
<dbReference type="SUPFAM" id="SSF54211">
    <property type="entry name" value="Ribosomal protein S5 domain 2-like"/>
    <property type="match status" value="1"/>
</dbReference>
<dbReference type="Gene3D" id="3.30.1700.10">
    <property type="entry name" value="lpxc deacetylase, domain 2"/>
    <property type="match status" value="1"/>
</dbReference>
<dbReference type="GO" id="GO:0009245">
    <property type="term" value="P:lipid A biosynthetic process"/>
    <property type="evidence" value="ECO:0007669"/>
    <property type="project" value="InterPro"/>
</dbReference>
<gene>
    <name evidence="2" type="ORF">JCM19314_1238</name>
</gene>